<evidence type="ECO:0000313" key="3">
    <source>
        <dbReference type="Proteomes" id="UP000196331"/>
    </source>
</evidence>
<dbReference type="AlphaFoldDB" id="A0A1R4HS27"/>
<name>A0A1R4HS27_9GAMM</name>
<protein>
    <recommendedName>
        <fullName evidence="1">Hemerythrin-like domain-containing protein</fullName>
    </recommendedName>
</protein>
<dbReference type="Pfam" id="PF01814">
    <property type="entry name" value="Hemerythrin"/>
    <property type="match status" value="1"/>
</dbReference>
<dbReference type="RefSeq" id="WP_087106188.1">
    <property type="nucleotide sequence ID" value="NZ_FUKM01000014.1"/>
</dbReference>
<dbReference type="Gene3D" id="1.20.120.520">
    <property type="entry name" value="nmb1532 protein domain like"/>
    <property type="match status" value="1"/>
</dbReference>
<evidence type="ECO:0000313" key="2">
    <source>
        <dbReference type="EMBL" id="SJN10360.1"/>
    </source>
</evidence>
<reference evidence="2 3" key="1">
    <citation type="submission" date="2017-02" db="EMBL/GenBank/DDBJ databases">
        <authorList>
            <person name="Dridi B."/>
        </authorList>
    </citation>
    <scope>NUCLEOTIDE SEQUENCE [LARGE SCALE GENOMIC DNA]</scope>
    <source>
        <strain evidence="2 3">JB380</strain>
    </source>
</reference>
<gene>
    <name evidence="2" type="ORF">CZ787_03475</name>
</gene>
<dbReference type="EMBL" id="FUKM01000014">
    <property type="protein sequence ID" value="SJN10360.1"/>
    <property type="molecule type" value="Genomic_DNA"/>
</dbReference>
<comment type="caution">
    <text evidence="2">The sequence shown here is derived from an EMBL/GenBank/DDBJ whole genome shotgun (WGS) entry which is preliminary data.</text>
</comment>
<organism evidence="2 3">
    <name type="scientific">Halomonas citrativorans</name>
    <dbReference type="NCBI Taxonomy" id="2742612"/>
    <lineage>
        <taxon>Bacteria</taxon>
        <taxon>Pseudomonadati</taxon>
        <taxon>Pseudomonadota</taxon>
        <taxon>Gammaproteobacteria</taxon>
        <taxon>Oceanospirillales</taxon>
        <taxon>Halomonadaceae</taxon>
        <taxon>Halomonas</taxon>
    </lineage>
</organism>
<dbReference type="Proteomes" id="UP000196331">
    <property type="component" value="Unassembled WGS sequence"/>
</dbReference>
<evidence type="ECO:0000259" key="1">
    <source>
        <dbReference type="Pfam" id="PF01814"/>
    </source>
</evidence>
<accession>A0A1R4HS27</accession>
<dbReference type="InterPro" id="IPR012312">
    <property type="entry name" value="Hemerythrin-like"/>
</dbReference>
<feature type="domain" description="Hemerythrin-like" evidence="1">
    <location>
        <begin position="2"/>
        <end position="135"/>
    </location>
</feature>
<sequence>MLNQLRLDHANMARILHVLQLKQKTLAQGERPNFQLMREVVDYILSYMEGFAAPLERICVDRLETQAPEHLELMEKMTSDYLELKPRLQLLSDNIDTILMDNILPMDRFAEDLKAYLEAHRAYLRQEREGLFPLIDQYFSEEDMQELLHALPEGAEQELERLQQDYPELYAELRGADIPAI</sequence>
<dbReference type="OrthoDB" id="7349010at2"/>
<proteinExistence type="predicted"/>